<sequence length="257" mass="28094">MNKTYAKKVIVTTLTLALVLGGGALYGSRQLVHAEPSDASVQSDAPGGDDAKEQSGKSNRLKEWFGKRGDKQEAGKDGKKQAVPKGMPIIDEAAAILGMEPEALRTALKDKTLAQIAAEKNISEADLIAKLEAQRGKKIDEAVASGKLTAEKAEQIKQKMARHLKFMVNHKFDGEGKHRVHGAKHRMMPAPDKLAGILGISEEELKTQLKSGKSLAEIAQSKGMTKEQLVDKIKDGMTPWIEKMVERKHVKEEKKQK</sequence>
<dbReference type="EMBL" id="CAJVAS010000002">
    <property type="protein sequence ID" value="CAG7604646.1"/>
    <property type="molecule type" value="Genomic_DNA"/>
</dbReference>
<evidence type="ECO:0000313" key="3">
    <source>
        <dbReference type="Proteomes" id="UP000693672"/>
    </source>
</evidence>
<accession>A0A916NV98</accession>
<organism evidence="2 3">
    <name type="scientific">Paenibacillus solanacearum</name>
    <dbReference type="NCBI Taxonomy" id="2048548"/>
    <lineage>
        <taxon>Bacteria</taxon>
        <taxon>Bacillati</taxon>
        <taxon>Bacillota</taxon>
        <taxon>Bacilli</taxon>
        <taxon>Bacillales</taxon>
        <taxon>Paenibacillaceae</taxon>
        <taxon>Paenibacillus</taxon>
    </lineage>
</organism>
<protein>
    <submittedName>
        <fullName evidence="2">Uncharacterized protein</fullName>
    </submittedName>
</protein>
<feature type="region of interest" description="Disordered" evidence="1">
    <location>
        <begin position="35"/>
        <end position="83"/>
    </location>
</feature>
<dbReference type="Proteomes" id="UP000693672">
    <property type="component" value="Unassembled WGS sequence"/>
</dbReference>
<evidence type="ECO:0000313" key="2">
    <source>
        <dbReference type="EMBL" id="CAG7604646.1"/>
    </source>
</evidence>
<dbReference type="RefSeq" id="WP_218090547.1">
    <property type="nucleotide sequence ID" value="NZ_CAJVAS010000002.1"/>
</dbReference>
<dbReference type="AlphaFoldDB" id="A0A916NV98"/>
<comment type="caution">
    <text evidence="2">The sequence shown here is derived from an EMBL/GenBank/DDBJ whole genome shotgun (WGS) entry which is preliminary data.</text>
</comment>
<gene>
    <name evidence="2" type="ORF">PAESOLCIP111_00722</name>
</gene>
<feature type="compositionally biased region" description="Basic and acidic residues" evidence="1">
    <location>
        <begin position="49"/>
        <end position="80"/>
    </location>
</feature>
<evidence type="ECO:0000256" key="1">
    <source>
        <dbReference type="SAM" id="MobiDB-lite"/>
    </source>
</evidence>
<proteinExistence type="predicted"/>
<keyword evidence="3" id="KW-1185">Reference proteome</keyword>
<reference evidence="2" key="1">
    <citation type="submission" date="2021-06" db="EMBL/GenBank/DDBJ databases">
        <authorList>
            <person name="Criscuolo A."/>
        </authorList>
    </citation>
    <scope>NUCLEOTIDE SEQUENCE</scope>
    <source>
        <strain evidence="2">CIP111600</strain>
    </source>
</reference>
<name>A0A916NV98_9BACL</name>